<dbReference type="Gene3D" id="3.40.50.1010">
    <property type="entry name" value="5'-nuclease"/>
    <property type="match status" value="1"/>
</dbReference>
<evidence type="ECO:0008006" key="3">
    <source>
        <dbReference type="Google" id="ProtNLM"/>
    </source>
</evidence>
<protein>
    <recommendedName>
        <fullName evidence="3">NYN domain-containing protein</fullName>
    </recommendedName>
</protein>
<dbReference type="OrthoDB" id="4772393at2"/>
<comment type="caution">
    <text evidence="1">The sequence shown here is derived from an EMBL/GenBank/DDBJ whole genome shotgun (WGS) entry which is preliminary data.</text>
</comment>
<dbReference type="AlphaFoldDB" id="A0A0M2HFY3"/>
<name>A0A0M2HFY3_MICTR</name>
<keyword evidence="2" id="KW-1185">Reference proteome</keyword>
<dbReference type="EMBL" id="JYJA01000030">
    <property type="protein sequence ID" value="KJL43621.1"/>
    <property type="molecule type" value="Genomic_DNA"/>
</dbReference>
<dbReference type="PATRIC" id="fig|69370.6.peg.1351"/>
<proteinExistence type="predicted"/>
<sequence length="199" mass="22084">MIRSELLTKETDLSAADSRTTWVLVDGENIDATLGTSILNRRPQPDERPRWDRLLAFAGREWAQSARGVFFLNASSGIPMAFVQALKAMDYIVVPLSGEPDEKVVDIAIQRTLRALDSRSADVMLVSHDGDFIEDIAGLIGPPRRVGVVSFAEFRNVGFNSLAGLEKFDLEYDARVFDAPLSRIRVIPIGEFDPTTFLD</sequence>
<evidence type="ECO:0000313" key="2">
    <source>
        <dbReference type="Proteomes" id="UP000034098"/>
    </source>
</evidence>
<dbReference type="Proteomes" id="UP000034098">
    <property type="component" value="Unassembled WGS sequence"/>
</dbReference>
<evidence type="ECO:0000313" key="1">
    <source>
        <dbReference type="EMBL" id="KJL43621.1"/>
    </source>
</evidence>
<gene>
    <name evidence="1" type="ORF">RS82_01316</name>
</gene>
<reference evidence="1 2" key="1">
    <citation type="submission" date="2015-02" db="EMBL/GenBank/DDBJ databases">
        <title>Draft genome sequences of ten Microbacterium spp. with emphasis on heavy metal contaminated environments.</title>
        <authorList>
            <person name="Corretto E."/>
        </authorList>
    </citation>
    <scope>NUCLEOTIDE SEQUENCE [LARGE SCALE GENOMIC DNA]</scope>
    <source>
        <strain evidence="1 2">DSM 8608</strain>
    </source>
</reference>
<dbReference type="RefSeq" id="WP_045297780.1">
    <property type="nucleotide sequence ID" value="NZ_JYJA01000030.1"/>
</dbReference>
<organism evidence="1 2">
    <name type="scientific">Microbacterium trichothecenolyticum</name>
    <name type="common">Aureobacterium trichothecenolyticum</name>
    <dbReference type="NCBI Taxonomy" id="69370"/>
    <lineage>
        <taxon>Bacteria</taxon>
        <taxon>Bacillati</taxon>
        <taxon>Actinomycetota</taxon>
        <taxon>Actinomycetes</taxon>
        <taxon>Micrococcales</taxon>
        <taxon>Microbacteriaceae</taxon>
        <taxon>Microbacterium</taxon>
    </lineage>
</organism>
<accession>A0A0M2HFY3</accession>